<dbReference type="AlphaFoldDB" id="A0A1M4PKW0"/>
<dbReference type="Pfam" id="PF23915">
    <property type="entry name" value="SusG_C"/>
    <property type="match status" value="1"/>
</dbReference>
<evidence type="ECO:0000256" key="2">
    <source>
        <dbReference type="ARBA" id="ARBA00008061"/>
    </source>
</evidence>
<dbReference type="GO" id="GO:0008788">
    <property type="term" value="F:alpha,alpha-phosphotrehalase activity"/>
    <property type="evidence" value="ECO:0007669"/>
    <property type="project" value="UniProtKB-UniRule"/>
</dbReference>
<keyword evidence="3" id="KW-0963">Cytoplasm</keyword>
<dbReference type="Gene3D" id="2.60.40.1180">
    <property type="entry name" value="Golgi alpha-mannosidase II"/>
    <property type="match status" value="1"/>
</dbReference>
<dbReference type="SMART" id="SM00642">
    <property type="entry name" value="Aamy"/>
    <property type="match status" value="1"/>
</dbReference>
<organism evidence="8 9">
    <name type="scientific">[Clostridium] ultunense Esp</name>
    <dbReference type="NCBI Taxonomy" id="1288971"/>
    <lineage>
        <taxon>Bacteria</taxon>
        <taxon>Bacillati</taxon>
        <taxon>Bacillota</taxon>
        <taxon>Tissierellia</taxon>
        <taxon>Tissierellales</taxon>
        <taxon>Tepidimicrobiaceae</taxon>
        <taxon>Schnuerera</taxon>
    </lineage>
</organism>
<proteinExistence type="inferred from homology"/>
<evidence type="ECO:0000256" key="6">
    <source>
        <dbReference type="NCBIfam" id="TIGR02403"/>
    </source>
</evidence>
<dbReference type="Proteomes" id="UP000245423">
    <property type="component" value="Chromosome 1"/>
</dbReference>
<accession>A0A1M4PKW0</accession>
<dbReference type="EC" id="3.2.1.93" evidence="6"/>
<dbReference type="InterPro" id="IPR006047">
    <property type="entry name" value="GH13_cat_dom"/>
</dbReference>
<sequence length="554" mass="65664">MKDFKKSVIYQIYPKSFKDSNGDGIGDLKGVTEKIGYLKELGVDYIWLTPFYLSPQKDNGYDVADYRNIDPQFGTMEDFEEMVKVAEKNRIGIMLDLVFNHTSTEHKWFKKALAGDEEYKNYYIFREPKDGKEPTNWLSKFGGSAWEYVEEFDEYYLHLFHKTQADLNWDNPKVRKEVYDIVNFWIDKGVKGFRLDVINLISKPDEFEDDLEGDGRRFYTDGPRVHEYIKELNRNTFGPRKDIITVGEMSSTDIENCIRYSNPKEKELSMVFNFHHLKVDYKDGDKWSLMDFDFIELKRILIDWQLGMERGNGWNALFWCNHDQPRAISRFGDDGKYLEESAKMLATALHMLRGTPYIYQGEEIGMTNSYFDKIEDYRDVESIQYYHILKDKGISHDRIMAILQSKSRDNARTPMQWNYEDNGGFTTGKPWISINSNYKDINVEKALKDKDSIFYHYKELIRLRKEYNIISHGSFIPLYEEDDQIFAYMRSYEGERLLVINNFYKEETIFELPKKIDLEGSKMKILTSNYKDSSEDIKNLILRPYESIVYHIEK</sequence>
<dbReference type="FunFam" id="3.90.400.10:FF:000002">
    <property type="entry name" value="Sucrose isomerase"/>
    <property type="match status" value="1"/>
</dbReference>
<comment type="similarity">
    <text evidence="2">Belongs to the glycosyl hydrolase 13 family.</text>
</comment>
<name>A0A1M4PKW0_9FIRM</name>
<evidence type="ECO:0000256" key="4">
    <source>
        <dbReference type="ARBA" id="ARBA00022801"/>
    </source>
</evidence>
<evidence type="ECO:0000256" key="3">
    <source>
        <dbReference type="ARBA" id="ARBA00022490"/>
    </source>
</evidence>
<dbReference type="InterPro" id="IPR017853">
    <property type="entry name" value="GH"/>
</dbReference>
<dbReference type="InterPro" id="IPR013780">
    <property type="entry name" value="Glyco_hydro_b"/>
</dbReference>
<evidence type="ECO:0000259" key="7">
    <source>
        <dbReference type="SMART" id="SM00642"/>
    </source>
</evidence>
<protein>
    <recommendedName>
        <fullName evidence="6">Alpha,alpha-phosphotrehalase</fullName>
        <ecNumber evidence="6">3.2.1.93</ecNumber>
    </recommendedName>
</protein>
<dbReference type="CDD" id="cd11333">
    <property type="entry name" value="AmyAc_SI_OligoGlu_DGase"/>
    <property type="match status" value="1"/>
</dbReference>
<dbReference type="NCBIfam" id="NF008183">
    <property type="entry name" value="PRK10933.1"/>
    <property type="match status" value="1"/>
</dbReference>
<dbReference type="FunFam" id="2.60.40.1180:FF:000007">
    <property type="entry name" value="Sucrose isomerase"/>
    <property type="match status" value="1"/>
</dbReference>
<keyword evidence="4 8" id="KW-0378">Hydrolase</keyword>
<dbReference type="EMBL" id="LT669839">
    <property type="protein sequence ID" value="SHD76115.1"/>
    <property type="molecule type" value="Genomic_DNA"/>
</dbReference>
<dbReference type="OrthoDB" id="9805159at2"/>
<evidence type="ECO:0000256" key="5">
    <source>
        <dbReference type="ARBA" id="ARBA00023295"/>
    </source>
</evidence>
<evidence type="ECO:0000313" key="9">
    <source>
        <dbReference type="Proteomes" id="UP000245423"/>
    </source>
</evidence>
<evidence type="ECO:0000256" key="1">
    <source>
        <dbReference type="ARBA" id="ARBA00004496"/>
    </source>
</evidence>
<dbReference type="GO" id="GO:0005993">
    <property type="term" value="P:trehalose catabolic process"/>
    <property type="evidence" value="ECO:0007669"/>
    <property type="project" value="InterPro"/>
</dbReference>
<dbReference type="InterPro" id="IPR012769">
    <property type="entry name" value="Trehalose_TreC"/>
</dbReference>
<dbReference type="InterPro" id="IPR045857">
    <property type="entry name" value="O16G_dom_2"/>
</dbReference>
<dbReference type="PANTHER" id="PTHR10357">
    <property type="entry name" value="ALPHA-AMYLASE FAMILY MEMBER"/>
    <property type="match status" value="1"/>
</dbReference>
<dbReference type="Gene3D" id="3.90.400.10">
    <property type="entry name" value="Oligo-1,6-glucosidase, Domain 2"/>
    <property type="match status" value="1"/>
</dbReference>
<dbReference type="Gene3D" id="3.20.20.80">
    <property type="entry name" value="Glycosidases"/>
    <property type="match status" value="1"/>
</dbReference>
<comment type="subcellular location">
    <subcellularLocation>
        <location evidence="1">Cytoplasm</location>
    </subcellularLocation>
</comment>
<dbReference type="NCBIfam" id="TIGR02403">
    <property type="entry name" value="trehalose_treC"/>
    <property type="match status" value="1"/>
</dbReference>
<dbReference type="RefSeq" id="WP_109840465.1">
    <property type="nucleotide sequence ID" value="NZ_LT669839.1"/>
</dbReference>
<dbReference type="Pfam" id="PF00128">
    <property type="entry name" value="Alpha-amylase"/>
    <property type="match status" value="1"/>
</dbReference>
<dbReference type="PANTHER" id="PTHR10357:SF217">
    <property type="entry name" value="TREHALOSE-6-PHOSPHATE HYDROLASE"/>
    <property type="match status" value="1"/>
</dbReference>
<dbReference type="GO" id="GO:0005737">
    <property type="term" value="C:cytoplasm"/>
    <property type="evidence" value="ECO:0007669"/>
    <property type="project" value="UniProtKB-SubCell"/>
</dbReference>
<dbReference type="SUPFAM" id="SSF51011">
    <property type="entry name" value="Glycosyl hydrolase domain"/>
    <property type="match status" value="1"/>
</dbReference>
<gene>
    <name evidence="8" type="primary">treA</name>
    <name evidence="8" type="ORF">CUESP1_0734</name>
</gene>
<evidence type="ECO:0000313" key="8">
    <source>
        <dbReference type="EMBL" id="SHD76115.1"/>
    </source>
</evidence>
<dbReference type="InterPro" id="IPR056300">
    <property type="entry name" value="SusG-like_C"/>
</dbReference>
<feature type="domain" description="Glycosyl hydrolase family 13 catalytic" evidence="7">
    <location>
        <begin position="11"/>
        <end position="412"/>
    </location>
</feature>
<keyword evidence="5 8" id="KW-0326">Glycosidase</keyword>
<reference evidence="8 9" key="1">
    <citation type="submission" date="2016-11" db="EMBL/GenBank/DDBJ databases">
        <authorList>
            <person name="Manzoor S."/>
        </authorList>
    </citation>
    <scope>NUCLEOTIDE SEQUENCE [LARGE SCALE GENOMIC DNA]</scope>
    <source>
        <strain evidence="8">Clostridium ultunense strain Esp</strain>
    </source>
</reference>
<dbReference type="FunFam" id="3.20.20.80:FF:000014">
    <property type="entry name" value="Alpha,alpha-phosphotrehalase"/>
    <property type="match status" value="1"/>
</dbReference>
<keyword evidence="9" id="KW-1185">Reference proteome</keyword>
<dbReference type="SUPFAM" id="SSF51445">
    <property type="entry name" value="(Trans)glycosidases"/>
    <property type="match status" value="1"/>
</dbReference>
<dbReference type="GO" id="GO:0004556">
    <property type="term" value="F:alpha-amylase activity"/>
    <property type="evidence" value="ECO:0007669"/>
    <property type="project" value="TreeGrafter"/>
</dbReference>